<accession>A0ABR7USI7</accession>
<feature type="chain" id="PRO_5047130537" description="SusE outer membrane protein domain-containing protein" evidence="1">
    <location>
        <begin position="25"/>
        <end position="490"/>
    </location>
</feature>
<evidence type="ECO:0000313" key="4">
    <source>
        <dbReference type="Proteomes" id="UP000661715"/>
    </source>
</evidence>
<dbReference type="InterPro" id="IPR025970">
    <property type="entry name" value="SusE"/>
</dbReference>
<name>A0ABR7USI7_9FLAO</name>
<comment type="caution">
    <text evidence="3">The sequence shown here is derived from an EMBL/GenBank/DDBJ whole genome shotgun (WGS) entry which is preliminary data.</text>
</comment>
<dbReference type="RefSeq" id="WP_188220328.1">
    <property type="nucleotide sequence ID" value="NZ_NASZ01000008.1"/>
</dbReference>
<dbReference type="Pfam" id="PF14292">
    <property type="entry name" value="SusE"/>
    <property type="match status" value="1"/>
</dbReference>
<protein>
    <recommendedName>
        <fullName evidence="2">SusE outer membrane protein domain-containing protein</fullName>
    </recommendedName>
</protein>
<proteinExistence type="predicted"/>
<evidence type="ECO:0000313" key="3">
    <source>
        <dbReference type="EMBL" id="MBD0724970.1"/>
    </source>
</evidence>
<keyword evidence="4" id="KW-1185">Reference proteome</keyword>
<dbReference type="Gene3D" id="2.60.40.3620">
    <property type="match status" value="3"/>
</dbReference>
<reference evidence="3 4" key="1">
    <citation type="journal article" date="2020" name="Microbiol. Res.">
        <title>Flavobacterium pokkalii sp. nov., a novel plant growth promoting native rhizobacteria isolated from pokkali rice grown in coastal saline affected agricultural regions of southern India, Kerala.</title>
        <authorList>
            <person name="Menon R.R."/>
            <person name="Kumari S."/>
            <person name="Viver T."/>
            <person name="Rameshkumar N."/>
        </authorList>
    </citation>
    <scope>NUCLEOTIDE SEQUENCE [LARGE SCALE GENOMIC DNA]</scope>
    <source>
        <strain evidence="3 4">L1I52</strain>
    </source>
</reference>
<sequence>MKNIFIKTLSILGTLFLVLMNASCEDVLNDSSLNQNDELTLSVSNSELVLDERQPNDKLTFNWTTGTNEGTSASISYVLQIDKEGNNYASAIDYEMGVNSYSFSLSSATLNTILINTFGVQPGATQNFEARVIATVANENVEPQIASVTFSVTTYLPVSKELYIIGSATSVGWDIANALPFTLSSSKPGTFVYQGVLSTGSFKLPVSKEGCFCQDFYTQNPTDATKMVHNIGGSGDDLQWEITQAGQYKITADLLNLTITIEAISGPAFSHIYIVGDASPSGWDINTPREFTQSQDNPFIFTYEAHLKQGSFKILAGATGDWCGEWFRPLTDGQALSSTAVEQNSGCTVDNKWNVGAGEVGRYKITLDTQNNTIKIQKVNLYIIGDGGPNGWNIATPTAMTYTNGNYVYTGPLGSDNATGEFKISKFKGDWCDGDWLNAATANQSILNGNYIITHACDGPDNKWKLQTGNAGNYQITINLDNGTMTVVPQ</sequence>
<dbReference type="EMBL" id="NASZ01000008">
    <property type="protein sequence ID" value="MBD0724970.1"/>
    <property type="molecule type" value="Genomic_DNA"/>
</dbReference>
<gene>
    <name evidence="3" type="ORF">B6A10_07250</name>
</gene>
<feature type="signal peptide" evidence="1">
    <location>
        <begin position="1"/>
        <end position="24"/>
    </location>
</feature>
<keyword evidence="1" id="KW-0732">Signal</keyword>
<organism evidence="3 4">
    <name type="scientific">Flavobacterium pokkalii</name>
    <dbReference type="NCBI Taxonomy" id="1940408"/>
    <lineage>
        <taxon>Bacteria</taxon>
        <taxon>Pseudomonadati</taxon>
        <taxon>Bacteroidota</taxon>
        <taxon>Flavobacteriia</taxon>
        <taxon>Flavobacteriales</taxon>
        <taxon>Flavobacteriaceae</taxon>
        <taxon>Flavobacterium</taxon>
    </lineage>
</organism>
<evidence type="ECO:0000256" key="1">
    <source>
        <dbReference type="SAM" id="SignalP"/>
    </source>
</evidence>
<feature type="domain" description="SusE outer membrane protein" evidence="2">
    <location>
        <begin position="33"/>
        <end position="132"/>
    </location>
</feature>
<evidence type="ECO:0000259" key="2">
    <source>
        <dbReference type="Pfam" id="PF14292"/>
    </source>
</evidence>
<dbReference type="Proteomes" id="UP000661715">
    <property type="component" value="Unassembled WGS sequence"/>
</dbReference>